<dbReference type="AlphaFoldDB" id="A0A328TQ66"/>
<gene>
    <name evidence="2" type="ORF">ACZ87_01501</name>
</gene>
<proteinExistence type="predicted"/>
<dbReference type="PROSITE" id="PS50931">
    <property type="entry name" value="HTH_LYSR"/>
    <property type="match status" value="1"/>
</dbReference>
<organism evidence="2 3">
    <name type="scientific">Candidatus Erwinia dacicola</name>
    <dbReference type="NCBI Taxonomy" id="252393"/>
    <lineage>
        <taxon>Bacteria</taxon>
        <taxon>Pseudomonadati</taxon>
        <taxon>Pseudomonadota</taxon>
        <taxon>Gammaproteobacteria</taxon>
        <taxon>Enterobacterales</taxon>
        <taxon>Erwiniaceae</taxon>
        <taxon>Erwinia</taxon>
    </lineage>
</organism>
<comment type="caution">
    <text evidence="2">The sequence shown here is derived from an EMBL/GenBank/DDBJ whole genome shotgun (WGS) entry which is preliminary data.</text>
</comment>
<keyword evidence="3" id="KW-1185">Reference proteome</keyword>
<name>A0A328TQ66_9GAMM</name>
<protein>
    <submittedName>
        <fullName evidence="2">Bacterial regulatory helix-turn-helix, lysR family protein</fullName>
    </submittedName>
</protein>
<accession>A0A328TQ66</accession>
<evidence type="ECO:0000259" key="1">
    <source>
        <dbReference type="PROSITE" id="PS50931"/>
    </source>
</evidence>
<feature type="domain" description="HTH lysR-type" evidence="1">
    <location>
        <begin position="14"/>
        <end position="41"/>
    </location>
</feature>
<sequence>MSEKNPSTMSKRLPPLNVLRVFDPAARHLSFTKAAEELFVT</sequence>
<evidence type="ECO:0000313" key="3">
    <source>
        <dbReference type="Proteomes" id="UP000244334"/>
    </source>
</evidence>
<dbReference type="EMBL" id="LJAM02000112">
    <property type="protein sequence ID" value="RAP71682.1"/>
    <property type="molecule type" value="Genomic_DNA"/>
</dbReference>
<reference evidence="2" key="1">
    <citation type="submission" date="2018-04" db="EMBL/GenBank/DDBJ databases">
        <title>Genomes of the Obligate Erwinia dacicola and Facultative Enterobacter sp. OLF Endosymbionts of the Olive Fruit fly, Bactrocera oleae.</title>
        <authorList>
            <person name="Estes A.M."/>
            <person name="Hearn D.J."/>
            <person name="Agarwal S."/>
            <person name="Pierson E.A."/>
            <person name="Dunning-Hotopp J.C."/>
        </authorList>
    </citation>
    <scope>NUCLEOTIDE SEQUENCE [LARGE SCALE GENOMIC DNA]</scope>
    <source>
        <strain evidence="2">Oroville</strain>
    </source>
</reference>
<evidence type="ECO:0000313" key="2">
    <source>
        <dbReference type="EMBL" id="RAP71682.1"/>
    </source>
</evidence>
<dbReference type="InterPro" id="IPR000847">
    <property type="entry name" value="LysR_HTH_N"/>
</dbReference>
<dbReference type="GO" id="GO:0003700">
    <property type="term" value="F:DNA-binding transcription factor activity"/>
    <property type="evidence" value="ECO:0007669"/>
    <property type="project" value="InterPro"/>
</dbReference>
<dbReference type="Proteomes" id="UP000244334">
    <property type="component" value="Unassembled WGS sequence"/>
</dbReference>